<evidence type="ECO:0000313" key="2">
    <source>
        <dbReference type="EMBL" id="KAF2656065.1"/>
    </source>
</evidence>
<dbReference type="InterPro" id="IPR009291">
    <property type="entry name" value="Vps62"/>
</dbReference>
<feature type="region of interest" description="Disordered" evidence="1">
    <location>
        <begin position="70"/>
        <end position="99"/>
    </location>
</feature>
<gene>
    <name evidence="2" type="ORF">K491DRAFT_678415</name>
</gene>
<dbReference type="PANTHER" id="PTHR48172">
    <property type="match status" value="1"/>
</dbReference>
<dbReference type="OrthoDB" id="188042at2759"/>
<feature type="compositionally biased region" description="Polar residues" evidence="1">
    <location>
        <begin position="80"/>
        <end position="91"/>
    </location>
</feature>
<evidence type="ECO:0000313" key="3">
    <source>
        <dbReference type="Proteomes" id="UP000799324"/>
    </source>
</evidence>
<dbReference type="AlphaFoldDB" id="A0A6A6T7U8"/>
<protein>
    <recommendedName>
        <fullName evidence="4">Vacuolar protein sorting-associated protein 62</fullName>
    </recommendedName>
</protein>
<feature type="region of interest" description="Disordered" evidence="1">
    <location>
        <begin position="192"/>
        <end position="222"/>
    </location>
</feature>
<dbReference type="Proteomes" id="UP000799324">
    <property type="component" value="Unassembled WGS sequence"/>
</dbReference>
<organism evidence="2 3">
    <name type="scientific">Lophiostoma macrostomum CBS 122681</name>
    <dbReference type="NCBI Taxonomy" id="1314788"/>
    <lineage>
        <taxon>Eukaryota</taxon>
        <taxon>Fungi</taxon>
        <taxon>Dikarya</taxon>
        <taxon>Ascomycota</taxon>
        <taxon>Pezizomycotina</taxon>
        <taxon>Dothideomycetes</taxon>
        <taxon>Pleosporomycetidae</taxon>
        <taxon>Pleosporales</taxon>
        <taxon>Lophiostomataceae</taxon>
        <taxon>Lophiostoma</taxon>
    </lineage>
</organism>
<dbReference type="PANTHER" id="PTHR48172:SF2">
    <property type="entry name" value="VACUOLAR PROTEIN SORTING PROTEIN 62"/>
    <property type="match status" value="1"/>
</dbReference>
<evidence type="ECO:0008006" key="4">
    <source>
        <dbReference type="Google" id="ProtNLM"/>
    </source>
</evidence>
<sequence>MKSRKPTIAAGTFLSFFSFSQIYQNVLLPKFTPLSKRAEERQWVATSRAWVDTKVCNWFGHCGPAPLNKAGWTGLDDDQTQTPDSTRGSGSEQEKAKLDDFWRSANTNPEDWSEDEKILREIPGYVLEHAPYIHLFSGEEFWPGDIAEHLIHTTPHLNYTPLQAASDHPTLTNLNKLNSWGRFVYLQSDDNVEDRPPWLGGETNIPSLPDDSNPENWKDWEGRAGGEYREDVDGEEEDWFEAGDGDIMDKGGIRPPPGATTGPVLVPTDTAEGEELVPEATSAWRLELTRRSFGKQVVGGRSDAPVVLIVIEKDDGVVDAFFFFFYSYNLGNKVFNVRFGNHVGDWEHTVVRFQYGEPKAVFFSEHSFGEAYTWDAVEKIGKRPVGYSATGTHAMYATPGVHPYILPGGILHDETDRGPLWDPLLNVHSFTYDYRKDKLRSSNLTPQAPVEWFYFIGHWGDKFYPISDPRQYQFLGQYHYVNGPLGPRFKNLGRRHICQGGDECLLKGWVGPSRGSHRIKRFPTMGEGEEMSEADVRRFVGPEHESAA</sequence>
<name>A0A6A6T7U8_9PLEO</name>
<accession>A0A6A6T7U8</accession>
<evidence type="ECO:0000256" key="1">
    <source>
        <dbReference type="SAM" id="MobiDB-lite"/>
    </source>
</evidence>
<dbReference type="EMBL" id="MU004341">
    <property type="protein sequence ID" value="KAF2656065.1"/>
    <property type="molecule type" value="Genomic_DNA"/>
</dbReference>
<reference evidence="2" key="1">
    <citation type="journal article" date="2020" name="Stud. Mycol.">
        <title>101 Dothideomycetes genomes: a test case for predicting lifestyles and emergence of pathogens.</title>
        <authorList>
            <person name="Haridas S."/>
            <person name="Albert R."/>
            <person name="Binder M."/>
            <person name="Bloem J."/>
            <person name="Labutti K."/>
            <person name="Salamov A."/>
            <person name="Andreopoulos B."/>
            <person name="Baker S."/>
            <person name="Barry K."/>
            <person name="Bills G."/>
            <person name="Bluhm B."/>
            <person name="Cannon C."/>
            <person name="Castanera R."/>
            <person name="Culley D."/>
            <person name="Daum C."/>
            <person name="Ezra D."/>
            <person name="Gonzalez J."/>
            <person name="Henrissat B."/>
            <person name="Kuo A."/>
            <person name="Liang C."/>
            <person name="Lipzen A."/>
            <person name="Lutzoni F."/>
            <person name="Magnuson J."/>
            <person name="Mondo S."/>
            <person name="Nolan M."/>
            <person name="Ohm R."/>
            <person name="Pangilinan J."/>
            <person name="Park H.-J."/>
            <person name="Ramirez L."/>
            <person name="Alfaro M."/>
            <person name="Sun H."/>
            <person name="Tritt A."/>
            <person name="Yoshinaga Y."/>
            <person name="Zwiers L.-H."/>
            <person name="Turgeon B."/>
            <person name="Goodwin S."/>
            <person name="Spatafora J."/>
            <person name="Crous P."/>
            <person name="Grigoriev I."/>
        </authorList>
    </citation>
    <scope>NUCLEOTIDE SEQUENCE</scope>
    <source>
        <strain evidence="2">CBS 122681</strain>
    </source>
</reference>
<dbReference type="Pfam" id="PF06101">
    <property type="entry name" value="Vps62"/>
    <property type="match status" value="1"/>
</dbReference>
<keyword evidence="3" id="KW-1185">Reference proteome</keyword>
<proteinExistence type="predicted"/>
<feature type="region of interest" description="Disordered" evidence="1">
    <location>
        <begin position="242"/>
        <end position="262"/>
    </location>
</feature>